<proteinExistence type="predicted"/>
<reference evidence="1 2" key="1">
    <citation type="journal article" date="2020" name="Cell Host Microbe">
        <title>Functional and Genomic Variation between Human-Derived Isolates of Lachnospiraceae Reveals Inter- and Intra-Species Diversity.</title>
        <authorList>
            <person name="Sorbara M.T."/>
            <person name="Littmann E.R."/>
            <person name="Fontana E."/>
            <person name="Moody T.U."/>
            <person name="Kohout C.E."/>
            <person name="Gjonbalaj M."/>
            <person name="Eaton V."/>
            <person name="Seok R."/>
            <person name="Leiner I.M."/>
            <person name="Pamer E.G."/>
        </authorList>
    </citation>
    <scope>NUCLEOTIDE SEQUENCE [LARGE SCALE GENOMIC DNA]</scope>
    <source>
        <strain evidence="1 2">MSK.1.17</strain>
    </source>
</reference>
<dbReference type="EMBL" id="JAAITT010000051">
    <property type="protein sequence ID" value="NSJ51898.1"/>
    <property type="molecule type" value="Genomic_DNA"/>
</dbReference>
<protein>
    <submittedName>
        <fullName evidence="1">Uncharacterized protein</fullName>
    </submittedName>
</protein>
<evidence type="ECO:0000313" key="2">
    <source>
        <dbReference type="Proteomes" id="UP000669239"/>
    </source>
</evidence>
<gene>
    <name evidence="1" type="ORF">G5B36_24795</name>
</gene>
<accession>A0ABX2HS87</accession>
<dbReference type="RefSeq" id="WP_165641973.1">
    <property type="nucleotide sequence ID" value="NZ_BAABZL010000001.1"/>
</dbReference>
<comment type="caution">
    <text evidence="1">The sequence shown here is derived from an EMBL/GenBank/DDBJ whole genome shotgun (WGS) entry which is preliminary data.</text>
</comment>
<organism evidence="1 2">
    <name type="scientific">Enterocloster aldenensis</name>
    <dbReference type="NCBI Taxonomy" id="358742"/>
    <lineage>
        <taxon>Bacteria</taxon>
        <taxon>Bacillati</taxon>
        <taxon>Bacillota</taxon>
        <taxon>Clostridia</taxon>
        <taxon>Lachnospirales</taxon>
        <taxon>Lachnospiraceae</taxon>
        <taxon>Enterocloster</taxon>
    </lineage>
</organism>
<keyword evidence="2" id="KW-1185">Reference proteome</keyword>
<dbReference type="Proteomes" id="UP000669239">
    <property type="component" value="Unassembled WGS sequence"/>
</dbReference>
<name>A0ABX2HS87_9FIRM</name>
<sequence>MSNVMEDINELCQYDSEYEWFEFKENWYKPDELGEYKSAISNSLFTGTVYQNLIW</sequence>
<dbReference type="GeneID" id="97207525"/>
<evidence type="ECO:0000313" key="1">
    <source>
        <dbReference type="EMBL" id="NSJ51898.1"/>
    </source>
</evidence>